<organism evidence="1 2">
    <name type="scientific">Sulfitobacter noctilucicola</name>
    <dbReference type="NCBI Taxonomy" id="1342301"/>
    <lineage>
        <taxon>Bacteria</taxon>
        <taxon>Pseudomonadati</taxon>
        <taxon>Pseudomonadota</taxon>
        <taxon>Alphaproteobacteria</taxon>
        <taxon>Rhodobacterales</taxon>
        <taxon>Roseobacteraceae</taxon>
        <taxon>Sulfitobacter</taxon>
    </lineage>
</organism>
<dbReference type="Gene3D" id="3.30.420.310">
    <property type="entry name" value="2-keto-3-deoxy-galactonokinase, C-terminal domain"/>
    <property type="match status" value="1"/>
</dbReference>
<dbReference type="Gene3D" id="3.30.420.300">
    <property type="entry name" value="2-keto-3-deoxy-galactonokinase, substrate binding domain"/>
    <property type="match status" value="1"/>
</dbReference>
<dbReference type="OrthoDB" id="256574at2"/>
<reference evidence="1 2" key="1">
    <citation type="submission" date="2020-08" db="EMBL/GenBank/DDBJ databases">
        <title>Genomic Encyclopedia of Type Strains, Phase IV (KMG-IV): sequencing the most valuable type-strain genomes for metagenomic binning, comparative biology and taxonomic classification.</title>
        <authorList>
            <person name="Goeker M."/>
        </authorList>
    </citation>
    <scope>NUCLEOTIDE SEQUENCE [LARGE SCALE GENOMIC DNA]</scope>
    <source>
        <strain evidence="1 2">DSM 101015</strain>
    </source>
</reference>
<dbReference type="InterPro" id="IPR042257">
    <property type="entry name" value="DGOK_C"/>
</dbReference>
<comment type="caution">
    <text evidence="1">The sequence shown here is derived from an EMBL/GenBank/DDBJ whole genome shotgun (WGS) entry which is preliminary data.</text>
</comment>
<proteinExistence type="predicted"/>
<accession>A0A7W6Q776</accession>
<evidence type="ECO:0000313" key="2">
    <source>
        <dbReference type="Proteomes" id="UP000565745"/>
    </source>
</evidence>
<dbReference type="GO" id="GO:0008671">
    <property type="term" value="F:2-dehydro-3-deoxygalactonokinase activity"/>
    <property type="evidence" value="ECO:0007669"/>
    <property type="project" value="UniProtKB-EC"/>
</dbReference>
<dbReference type="GO" id="GO:0034194">
    <property type="term" value="P:D-galactonate catabolic process"/>
    <property type="evidence" value="ECO:0007669"/>
    <property type="project" value="InterPro"/>
</dbReference>
<dbReference type="InterPro" id="IPR007729">
    <property type="entry name" value="DGOK"/>
</dbReference>
<dbReference type="RefSeq" id="WP_025053926.1">
    <property type="nucleotide sequence ID" value="NZ_JACIFU010000005.1"/>
</dbReference>
<protein>
    <submittedName>
        <fullName evidence="1">2-dehydro-3-deoxygalactonokinase</fullName>
        <ecNumber evidence="1">2.7.1.58</ecNumber>
    </submittedName>
</protein>
<sequence length="301" mass="32023">MAERITPDWIGLDWGTSNLRGWALQGGQVRDTVQSCAGMGGLSRDGFEPALADMVAHWDVTPQTPILACGMVGSRQGWAEAPYRAVPCTPLEGTGAVAPTSDRFNLRILPGLRQTTPSDVMRGEETQIAGFLALNTDWDGVICLPGTHTKWVQISAGEVISFQTYMTGEMFALLSSQSVLRHSVSGDGWDDATFDFAVEEALGKPEKLAARLFAIRADDLLDGTSPAVGRARLSGLLIGAELAASKPYWLGTNIAIIGADAAAKPYARALQTQGAPATVTDAERMTLAGLTAAYRQIQDTL</sequence>
<gene>
    <name evidence="1" type="ORF">GGR93_003388</name>
</gene>
<evidence type="ECO:0000313" key="1">
    <source>
        <dbReference type="EMBL" id="MBB4175585.1"/>
    </source>
</evidence>
<dbReference type="EMBL" id="JACIFU010000005">
    <property type="protein sequence ID" value="MBB4175585.1"/>
    <property type="molecule type" value="Genomic_DNA"/>
</dbReference>
<dbReference type="EC" id="2.7.1.58" evidence="1"/>
<name>A0A7W6Q776_9RHOB</name>
<keyword evidence="2" id="KW-1185">Reference proteome</keyword>
<dbReference type="InterPro" id="IPR042258">
    <property type="entry name" value="DGOK_N"/>
</dbReference>
<dbReference type="Pfam" id="PF05035">
    <property type="entry name" value="DGOK"/>
    <property type="match status" value="1"/>
</dbReference>
<keyword evidence="1" id="KW-0808">Transferase</keyword>
<dbReference type="AlphaFoldDB" id="A0A7W6Q776"/>
<keyword evidence="1" id="KW-0418">Kinase</keyword>
<dbReference type="Proteomes" id="UP000565745">
    <property type="component" value="Unassembled WGS sequence"/>
</dbReference>